<dbReference type="Proteomes" id="UP000265520">
    <property type="component" value="Unassembled WGS sequence"/>
</dbReference>
<feature type="non-terminal residue" evidence="1">
    <location>
        <position position="63"/>
    </location>
</feature>
<organism evidence="1 2">
    <name type="scientific">Trifolium medium</name>
    <dbReference type="NCBI Taxonomy" id="97028"/>
    <lineage>
        <taxon>Eukaryota</taxon>
        <taxon>Viridiplantae</taxon>
        <taxon>Streptophyta</taxon>
        <taxon>Embryophyta</taxon>
        <taxon>Tracheophyta</taxon>
        <taxon>Spermatophyta</taxon>
        <taxon>Magnoliopsida</taxon>
        <taxon>eudicotyledons</taxon>
        <taxon>Gunneridae</taxon>
        <taxon>Pentapetalae</taxon>
        <taxon>rosids</taxon>
        <taxon>fabids</taxon>
        <taxon>Fabales</taxon>
        <taxon>Fabaceae</taxon>
        <taxon>Papilionoideae</taxon>
        <taxon>50 kb inversion clade</taxon>
        <taxon>NPAAA clade</taxon>
        <taxon>Hologalegina</taxon>
        <taxon>IRL clade</taxon>
        <taxon>Trifolieae</taxon>
        <taxon>Trifolium</taxon>
    </lineage>
</organism>
<dbReference type="EMBL" id="LXQA010126397">
    <property type="protein sequence ID" value="MCI21706.1"/>
    <property type="molecule type" value="Genomic_DNA"/>
</dbReference>
<reference evidence="1 2" key="1">
    <citation type="journal article" date="2018" name="Front. Plant Sci.">
        <title>Red Clover (Trifolium pratense) and Zigzag Clover (T. medium) - A Picture of Genomic Similarities and Differences.</title>
        <authorList>
            <person name="Dluhosova J."/>
            <person name="Istvanek J."/>
            <person name="Nedelnik J."/>
            <person name="Repkova J."/>
        </authorList>
    </citation>
    <scope>NUCLEOTIDE SEQUENCE [LARGE SCALE GENOMIC DNA]</scope>
    <source>
        <strain evidence="2">cv. 10/8</strain>
        <tissue evidence="1">Leaf</tissue>
    </source>
</reference>
<accession>A0A392QDX1</accession>
<sequence>MAQAWVDPAKREQEVLAWGFVLRVLLSGGNWKATESPEKLRDGGSHRAVVADNGERCERHVRE</sequence>
<proteinExistence type="predicted"/>
<dbReference type="AlphaFoldDB" id="A0A392QDX1"/>
<keyword evidence="2" id="KW-1185">Reference proteome</keyword>
<evidence type="ECO:0000313" key="1">
    <source>
        <dbReference type="EMBL" id="MCI21706.1"/>
    </source>
</evidence>
<protein>
    <submittedName>
        <fullName evidence="1">Uncharacterized protein</fullName>
    </submittedName>
</protein>
<name>A0A392QDX1_9FABA</name>
<comment type="caution">
    <text evidence="1">The sequence shown here is derived from an EMBL/GenBank/DDBJ whole genome shotgun (WGS) entry which is preliminary data.</text>
</comment>
<evidence type="ECO:0000313" key="2">
    <source>
        <dbReference type="Proteomes" id="UP000265520"/>
    </source>
</evidence>